<accession>A0ABZ2KT59</accession>
<dbReference type="InterPro" id="IPR013324">
    <property type="entry name" value="RNA_pol_sigma_r3/r4-like"/>
</dbReference>
<sequence>MAPAESLFDETQWTEAHRVASAAWPEFRVTLNDFREYVEARQNEPKGVGALDTTSLYLACACALGHRRALDAFERMCAGEVEAVVQRLGASSPPRDDALQMVWLRLFGGERPKILAYGGKSALKTWVRIVALRTLLNQRRTAPVETLLEGHAEADLLVTAPGNPELDLMRAEYGLVFREALVAGVRELDIQERLLLRFAFVDGLSVRALGKVYGVHPASAARWLRAAHGRLAHCIRVFLRTQHRLTESELTSVLCLASTSLDTSIVHYLE</sequence>
<evidence type="ECO:0008006" key="3">
    <source>
        <dbReference type="Google" id="ProtNLM"/>
    </source>
</evidence>
<protein>
    <recommendedName>
        <fullName evidence="3">Sigma-70 family RNA polymerase sigma factor</fullName>
    </recommendedName>
</protein>
<dbReference type="Gene3D" id="1.10.1740.10">
    <property type="match status" value="1"/>
</dbReference>
<dbReference type="RefSeq" id="WP_394831485.1">
    <property type="nucleotide sequence ID" value="NZ_CP089929.1"/>
</dbReference>
<dbReference type="SUPFAM" id="SSF88946">
    <property type="entry name" value="Sigma2 domain of RNA polymerase sigma factors"/>
    <property type="match status" value="1"/>
</dbReference>
<keyword evidence="2" id="KW-1185">Reference proteome</keyword>
<reference evidence="1" key="1">
    <citation type="submission" date="2021-12" db="EMBL/GenBank/DDBJ databases">
        <title>Discovery of the Pendulisporaceae a myxobacterial family with distinct sporulation behavior and unique specialized metabolism.</title>
        <authorList>
            <person name="Garcia R."/>
            <person name="Popoff A."/>
            <person name="Bader C.D."/>
            <person name="Loehr J."/>
            <person name="Walesch S."/>
            <person name="Walt C."/>
            <person name="Boldt J."/>
            <person name="Bunk B."/>
            <person name="Haeckl F.J.F.P.J."/>
            <person name="Gunesch A.P."/>
            <person name="Birkelbach J."/>
            <person name="Nuebel U."/>
            <person name="Pietschmann T."/>
            <person name="Bach T."/>
            <person name="Mueller R."/>
        </authorList>
    </citation>
    <scope>NUCLEOTIDE SEQUENCE</scope>
    <source>
        <strain evidence="1">MSr11367</strain>
    </source>
</reference>
<name>A0ABZ2KT59_9BACT</name>
<proteinExistence type="predicted"/>
<dbReference type="SUPFAM" id="SSF88659">
    <property type="entry name" value="Sigma3 and sigma4 domains of RNA polymerase sigma factors"/>
    <property type="match status" value="1"/>
</dbReference>
<dbReference type="InterPro" id="IPR013325">
    <property type="entry name" value="RNA_pol_sigma_r2"/>
</dbReference>
<dbReference type="EMBL" id="CP089983">
    <property type="protein sequence ID" value="WXB01867.1"/>
    <property type="molecule type" value="Genomic_DNA"/>
</dbReference>
<gene>
    <name evidence="1" type="ORF">LVJ94_33735</name>
</gene>
<dbReference type="Proteomes" id="UP001374803">
    <property type="component" value="Chromosome"/>
</dbReference>
<evidence type="ECO:0000313" key="1">
    <source>
        <dbReference type="EMBL" id="WXB01867.1"/>
    </source>
</evidence>
<evidence type="ECO:0000313" key="2">
    <source>
        <dbReference type="Proteomes" id="UP001374803"/>
    </source>
</evidence>
<organism evidence="1 2">
    <name type="scientific">Pendulispora rubella</name>
    <dbReference type="NCBI Taxonomy" id="2741070"/>
    <lineage>
        <taxon>Bacteria</taxon>
        <taxon>Pseudomonadati</taxon>
        <taxon>Myxococcota</taxon>
        <taxon>Myxococcia</taxon>
        <taxon>Myxococcales</taxon>
        <taxon>Sorangiineae</taxon>
        <taxon>Pendulisporaceae</taxon>
        <taxon>Pendulispora</taxon>
    </lineage>
</organism>